<feature type="chain" id="PRO_5011907417" description="Pacifastin domain-containing protein" evidence="1">
    <location>
        <begin position="45"/>
        <end position="117"/>
    </location>
</feature>
<dbReference type="GO" id="GO:0030414">
    <property type="term" value="F:peptidase inhibitor activity"/>
    <property type="evidence" value="ECO:0007669"/>
    <property type="project" value="InterPro"/>
</dbReference>
<evidence type="ECO:0000313" key="3">
    <source>
        <dbReference type="EMBL" id="JAV78079.1"/>
    </source>
</evidence>
<evidence type="ECO:0000313" key="5">
    <source>
        <dbReference type="Proteomes" id="UP000327044"/>
    </source>
</evidence>
<dbReference type="EMBL" id="VVIM01000010">
    <property type="protein sequence ID" value="KAB0792761.1"/>
    <property type="molecule type" value="Genomic_DNA"/>
</dbReference>
<keyword evidence="5" id="KW-1185">Reference proteome</keyword>
<feature type="domain" description="Pacifastin" evidence="2">
    <location>
        <begin position="49"/>
        <end position="81"/>
    </location>
</feature>
<reference evidence="4 5" key="2">
    <citation type="journal article" date="2018" name="Elife">
        <title>Firefly genomes illuminate parallel origins of bioluminescence in beetles.</title>
        <authorList>
            <person name="Fallon T.R."/>
            <person name="Lower S.E."/>
            <person name="Chang C.H."/>
            <person name="Bessho-Uehara M."/>
            <person name="Martin G.J."/>
            <person name="Bewick A.J."/>
            <person name="Behringer M."/>
            <person name="Debat H.J."/>
            <person name="Wong I."/>
            <person name="Day J.C."/>
            <person name="Suvorov A."/>
            <person name="Silva C.J."/>
            <person name="Stanger-Hall K.F."/>
            <person name="Hall D.W."/>
            <person name="Schmitz R.J."/>
            <person name="Nelson D.R."/>
            <person name="Lewis S.M."/>
            <person name="Shigenobu S."/>
            <person name="Bybee S.M."/>
            <person name="Larracuente A.M."/>
            <person name="Oba Y."/>
            <person name="Weng J.K."/>
        </authorList>
    </citation>
    <scope>NUCLEOTIDE SEQUENCE [LARGE SCALE GENOMIC DNA]</scope>
    <source>
        <strain evidence="4">1611_PpyrPB1</strain>
        <tissue evidence="4">Whole body</tissue>
    </source>
</reference>
<dbReference type="InParanoid" id="A0A1Y1LX13"/>
<reference evidence="3" key="1">
    <citation type="journal article" date="2016" name="Sci. Rep.">
        <title>Molecular characterization of firefly nuptial gifts: a multi-omics approach sheds light on postcopulatory sexual selection.</title>
        <authorList>
            <person name="Al-Wathiqui N."/>
            <person name="Fallon T.R."/>
            <person name="South A."/>
            <person name="Weng J.K."/>
            <person name="Lewis S.M."/>
        </authorList>
    </citation>
    <scope>NUCLEOTIDE SEQUENCE</scope>
</reference>
<evidence type="ECO:0000256" key="1">
    <source>
        <dbReference type="SAM" id="SignalP"/>
    </source>
</evidence>
<organism evidence="3">
    <name type="scientific">Photinus pyralis</name>
    <name type="common">Common eastern firefly</name>
    <name type="synonym">Lampyris pyralis</name>
    <dbReference type="NCBI Taxonomy" id="7054"/>
    <lineage>
        <taxon>Eukaryota</taxon>
        <taxon>Metazoa</taxon>
        <taxon>Ecdysozoa</taxon>
        <taxon>Arthropoda</taxon>
        <taxon>Hexapoda</taxon>
        <taxon>Insecta</taxon>
        <taxon>Pterygota</taxon>
        <taxon>Neoptera</taxon>
        <taxon>Endopterygota</taxon>
        <taxon>Coleoptera</taxon>
        <taxon>Polyphaga</taxon>
        <taxon>Elateriformia</taxon>
        <taxon>Elateroidea</taxon>
        <taxon>Lampyridae</taxon>
        <taxon>Lampyrinae</taxon>
        <taxon>Photinus</taxon>
    </lineage>
</organism>
<keyword evidence="1" id="KW-0732">Signal</keyword>
<accession>A0A1Y1LX13</accession>
<dbReference type="Proteomes" id="UP000327044">
    <property type="component" value="Unassembled WGS sequence"/>
</dbReference>
<evidence type="ECO:0000259" key="2">
    <source>
        <dbReference type="Pfam" id="PF05375"/>
    </source>
</evidence>
<dbReference type="InterPro" id="IPR008037">
    <property type="entry name" value="Pacifastin_dom"/>
</dbReference>
<reference evidence="4" key="3">
    <citation type="submission" date="2019-08" db="EMBL/GenBank/DDBJ databases">
        <authorList>
            <consortium name="Photinus pyralis genome working group"/>
            <person name="Fallon T.R."/>
            <person name="Sander Lower S.E."/>
            <person name="Weng J.-K."/>
        </authorList>
    </citation>
    <scope>NUCLEOTIDE SEQUENCE</scope>
    <source>
        <strain evidence="4">1611_PpyrPB1</strain>
        <tissue evidence="4">Whole body</tissue>
    </source>
</reference>
<dbReference type="AlphaFoldDB" id="A0A1Y1LX13"/>
<name>A0A1Y1LX13_PHOPY</name>
<proteinExistence type="predicted"/>
<dbReference type="EMBL" id="GEZM01044865">
    <property type="protein sequence ID" value="JAV78079.1"/>
    <property type="molecule type" value="Transcribed_RNA"/>
</dbReference>
<protein>
    <recommendedName>
        <fullName evidence="2">Pacifastin domain-containing protein</fullName>
    </recommendedName>
</protein>
<evidence type="ECO:0000313" key="4">
    <source>
        <dbReference type="EMBL" id="KAB0792761.1"/>
    </source>
</evidence>
<dbReference type="Pfam" id="PF05375">
    <property type="entry name" value="Pacifastin_I"/>
    <property type="match status" value="1"/>
</dbReference>
<dbReference type="EMBL" id="GEZM01044866">
    <property type="protein sequence ID" value="JAV78077.1"/>
    <property type="molecule type" value="Transcribed_RNA"/>
</dbReference>
<feature type="signal peptide" evidence="1">
    <location>
        <begin position="1"/>
        <end position="44"/>
    </location>
</feature>
<dbReference type="OrthoDB" id="6743812at2759"/>
<sequence>MSLLVQFTIKELYINLSSPMSKQSNTMKVQLLVLAVFCIACAFASDEFVCQEGVPYKENECNNCNCNNGHLACTLMACSGERSAELRKCEVGTKTKVDCNDCECVKNMGTICTNRKC</sequence>
<gene>
    <name evidence="4" type="ORF">PPYR_14720</name>
</gene>